<proteinExistence type="predicted"/>
<feature type="transmembrane region" description="Helical" evidence="8">
    <location>
        <begin position="45"/>
        <end position="64"/>
    </location>
</feature>
<accession>A0A9K3KYB7</accession>
<evidence type="ECO:0000256" key="4">
    <source>
        <dbReference type="ARBA" id="ARBA00022692"/>
    </source>
</evidence>
<dbReference type="InterPro" id="IPR007657">
    <property type="entry name" value="Glycosyltransferase_61"/>
</dbReference>
<protein>
    <submittedName>
        <fullName evidence="10">DUF563 domain containing protein</fullName>
    </submittedName>
</protein>
<keyword evidence="7" id="KW-0325">Glycoprotein</keyword>
<comment type="subcellular location">
    <subcellularLocation>
        <location evidence="1">Membrane</location>
        <topology evidence="1">Single-pass membrane protein</topology>
    </subcellularLocation>
</comment>
<dbReference type="InterPro" id="IPR049625">
    <property type="entry name" value="Glyco_transf_61_cat"/>
</dbReference>
<evidence type="ECO:0000256" key="2">
    <source>
        <dbReference type="ARBA" id="ARBA00022676"/>
    </source>
</evidence>
<keyword evidence="4 8" id="KW-0812">Transmembrane</keyword>
<feature type="domain" description="Glycosyltransferase 61 catalytic" evidence="9">
    <location>
        <begin position="325"/>
        <end position="442"/>
    </location>
</feature>
<gene>
    <name evidence="10" type="ORF">IV203_007745</name>
</gene>
<keyword evidence="5 8" id="KW-1133">Transmembrane helix</keyword>
<keyword evidence="3" id="KW-0808">Transferase</keyword>
<reference evidence="10" key="1">
    <citation type="journal article" date="2021" name="Sci. Rep.">
        <title>Diploid genomic architecture of Nitzschia inconspicua, an elite biomass production diatom.</title>
        <authorList>
            <person name="Oliver A."/>
            <person name="Podell S."/>
            <person name="Pinowska A."/>
            <person name="Traller J.C."/>
            <person name="Smith S.R."/>
            <person name="McClure R."/>
            <person name="Beliaev A."/>
            <person name="Bohutskyi P."/>
            <person name="Hill E.A."/>
            <person name="Rabines A."/>
            <person name="Zheng H."/>
            <person name="Allen L.Z."/>
            <person name="Kuo A."/>
            <person name="Grigoriev I.V."/>
            <person name="Allen A.E."/>
            <person name="Hazlebeck D."/>
            <person name="Allen E.E."/>
        </authorList>
    </citation>
    <scope>NUCLEOTIDE SEQUENCE</scope>
    <source>
        <strain evidence="10">Hildebrandi</strain>
    </source>
</reference>
<evidence type="ECO:0000313" key="10">
    <source>
        <dbReference type="EMBL" id="KAG7351697.1"/>
    </source>
</evidence>
<evidence type="ECO:0000313" key="11">
    <source>
        <dbReference type="Proteomes" id="UP000693970"/>
    </source>
</evidence>
<evidence type="ECO:0000256" key="7">
    <source>
        <dbReference type="ARBA" id="ARBA00023180"/>
    </source>
</evidence>
<organism evidence="10 11">
    <name type="scientific">Nitzschia inconspicua</name>
    <dbReference type="NCBI Taxonomy" id="303405"/>
    <lineage>
        <taxon>Eukaryota</taxon>
        <taxon>Sar</taxon>
        <taxon>Stramenopiles</taxon>
        <taxon>Ochrophyta</taxon>
        <taxon>Bacillariophyta</taxon>
        <taxon>Bacillariophyceae</taxon>
        <taxon>Bacillariophycidae</taxon>
        <taxon>Bacillariales</taxon>
        <taxon>Bacillariaceae</taxon>
        <taxon>Nitzschia</taxon>
    </lineage>
</organism>
<sequence length="531" mass="61429">MMQGGLNNKRQTTERSSVVTISHHDYTIDFYIPRFRHHRRHRCRFGSYTTIAVAAITMLAFVYYTSNIHYEYMAYPSLVDYPKRMVGVKNDFHPPRSPPIINLTRYFQQNSTFPYFQESLYPRYTPLEKIFRPTVTNANAGQSSKTNNSNNNNSTIILSHLLDHQSMAVCNFRQRGMHFPHFFQEFLRCVSWWRATSHMHNEDYYYLGSHPNQQQRSPQQTPAAVLIFPTDTNRRIGRSDWANGLLAIMESQPPFHLQIDRNGTYRNISVFGQVPAVHDMYNRYVKATTTTISTISTLKTTMSNHKRQQRRSAYQPGDVIPPAFETAHPNDAMELQHAVWKGLHLSRTARGGCPIGHLSHKTFPIIGFLNRRPNNGRHVMNHRGMEVALRHAFERPNFRFVYQESFDSFSFSEQVAYMANLDIVLGPHGAQLTNAAFLPRCGGMLEFFPQGYWAPHYFGTMARTTGHYHFGIYAGDRRTMEQDVLYAMTNTLQTQDEARARNISIDDVQEVVDATMALVQRWYDCCVPTQP</sequence>
<keyword evidence="2" id="KW-0328">Glycosyltransferase</keyword>
<dbReference type="AlphaFoldDB" id="A0A9K3KYB7"/>
<dbReference type="Pfam" id="PF04577">
    <property type="entry name" value="Glyco_transf_61"/>
    <property type="match status" value="1"/>
</dbReference>
<evidence type="ECO:0000259" key="9">
    <source>
        <dbReference type="Pfam" id="PF04577"/>
    </source>
</evidence>
<evidence type="ECO:0000256" key="8">
    <source>
        <dbReference type="SAM" id="Phobius"/>
    </source>
</evidence>
<keyword evidence="11" id="KW-1185">Reference proteome</keyword>
<evidence type="ECO:0000256" key="6">
    <source>
        <dbReference type="ARBA" id="ARBA00023136"/>
    </source>
</evidence>
<dbReference type="GO" id="GO:0016020">
    <property type="term" value="C:membrane"/>
    <property type="evidence" value="ECO:0007669"/>
    <property type="project" value="UniProtKB-SubCell"/>
</dbReference>
<evidence type="ECO:0000256" key="3">
    <source>
        <dbReference type="ARBA" id="ARBA00022679"/>
    </source>
</evidence>
<dbReference type="GO" id="GO:0016757">
    <property type="term" value="F:glycosyltransferase activity"/>
    <property type="evidence" value="ECO:0007669"/>
    <property type="project" value="UniProtKB-KW"/>
</dbReference>
<dbReference type="EMBL" id="JAGRRH010000017">
    <property type="protein sequence ID" value="KAG7351697.1"/>
    <property type="molecule type" value="Genomic_DNA"/>
</dbReference>
<comment type="caution">
    <text evidence="10">The sequence shown here is derived from an EMBL/GenBank/DDBJ whole genome shotgun (WGS) entry which is preliminary data.</text>
</comment>
<dbReference type="PANTHER" id="PTHR20961">
    <property type="entry name" value="GLYCOSYLTRANSFERASE"/>
    <property type="match status" value="1"/>
</dbReference>
<name>A0A9K3KYB7_9STRA</name>
<dbReference type="Proteomes" id="UP000693970">
    <property type="component" value="Unassembled WGS sequence"/>
</dbReference>
<dbReference type="PANTHER" id="PTHR20961:SF38">
    <property type="entry name" value="PROTEIN O-LINKED-MANNOSE BETA-1,4-N-ACETYLGLUCOSAMINYLTRANSFERASE 2"/>
    <property type="match status" value="1"/>
</dbReference>
<keyword evidence="6 8" id="KW-0472">Membrane</keyword>
<reference evidence="10" key="2">
    <citation type="submission" date="2021-04" db="EMBL/GenBank/DDBJ databases">
        <authorList>
            <person name="Podell S."/>
        </authorList>
    </citation>
    <scope>NUCLEOTIDE SEQUENCE</scope>
    <source>
        <strain evidence="10">Hildebrandi</strain>
    </source>
</reference>
<dbReference type="OrthoDB" id="48748at2759"/>
<evidence type="ECO:0000256" key="5">
    <source>
        <dbReference type="ARBA" id="ARBA00022989"/>
    </source>
</evidence>
<evidence type="ECO:0000256" key="1">
    <source>
        <dbReference type="ARBA" id="ARBA00004167"/>
    </source>
</evidence>